<reference evidence="1 2" key="1">
    <citation type="submission" date="2024-08" db="EMBL/GenBank/DDBJ databases">
        <title>Insights into the chromosomal genome structure of Flemingia macrophylla.</title>
        <authorList>
            <person name="Ding Y."/>
            <person name="Zhao Y."/>
            <person name="Bi W."/>
            <person name="Wu M."/>
            <person name="Zhao G."/>
            <person name="Gong Y."/>
            <person name="Li W."/>
            <person name="Zhang P."/>
        </authorList>
    </citation>
    <scope>NUCLEOTIDE SEQUENCE [LARGE SCALE GENOMIC DNA]</scope>
    <source>
        <strain evidence="1">DYQJB</strain>
        <tissue evidence="1">Leaf</tissue>
    </source>
</reference>
<dbReference type="AlphaFoldDB" id="A0ABD1L0S9"/>
<comment type="caution">
    <text evidence="1">The sequence shown here is derived from an EMBL/GenBank/DDBJ whole genome shotgun (WGS) entry which is preliminary data.</text>
</comment>
<proteinExistence type="predicted"/>
<keyword evidence="2" id="KW-1185">Reference proteome</keyword>
<protein>
    <submittedName>
        <fullName evidence="1">Uncharacterized protein</fullName>
    </submittedName>
</protein>
<dbReference type="Gene3D" id="3.30.70.100">
    <property type="match status" value="1"/>
</dbReference>
<dbReference type="Proteomes" id="UP001603857">
    <property type="component" value="Unassembled WGS sequence"/>
</dbReference>
<organism evidence="1 2">
    <name type="scientific">Flemingia macrophylla</name>
    <dbReference type="NCBI Taxonomy" id="520843"/>
    <lineage>
        <taxon>Eukaryota</taxon>
        <taxon>Viridiplantae</taxon>
        <taxon>Streptophyta</taxon>
        <taxon>Embryophyta</taxon>
        <taxon>Tracheophyta</taxon>
        <taxon>Spermatophyta</taxon>
        <taxon>Magnoliopsida</taxon>
        <taxon>eudicotyledons</taxon>
        <taxon>Gunneridae</taxon>
        <taxon>Pentapetalae</taxon>
        <taxon>rosids</taxon>
        <taxon>fabids</taxon>
        <taxon>Fabales</taxon>
        <taxon>Fabaceae</taxon>
        <taxon>Papilionoideae</taxon>
        <taxon>50 kb inversion clade</taxon>
        <taxon>NPAAA clade</taxon>
        <taxon>indigoferoid/millettioid clade</taxon>
        <taxon>Phaseoleae</taxon>
        <taxon>Flemingia</taxon>
    </lineage>
</organism>
<name>A0ABD1L0S9_9FABA</name>
<dbReference type="EMBL" id="JBGMDY010000011">
    <property type="protein sequence ID" value="KAL2316670.1"/>
    <property type="molecule type" value="Genomic_DNA"/>
</dbReference>
<accession>A0ABD1L0S9</accession>
<evidence type="ECO:0000313" key="2">
    <source>
        <dbReference type="Proteomes" id="UP001603857"/>
    </source>
</evidence>
<gene>
    <name evidence="1" type="ORF">Fmac_030546</name>
</gene>
<sequence length="49" mass="5828">MDRYKSEFHDVWYVNSNIQKIEIEVPLHCEKCKRKIMAICTTTDGNDHS</sequence>
<evidence type="ECO:0000313" key="1">
    <source>
        <dbReference type="EMBL" id="KAL2316670.1"/>
    </source>
</evidence>